<dbReference type="AlphaFoldDB" id="A0A934KNB9"/>
<organism evidence="2 3">
    <name type="scientific">Candidatus Amunia macphersoniae</name>
    <dbReference type="NCBI Taxonomy" id="3127014"/>
    <lineage>
        <taxon>Bacteria</taxon>
        <taxon>Bacillati</taxon>
        <taxon>Candidatus Dormiibacterota</taxon>
        <taxon>Candidatus Dormibacteria</taxon>
        <taxon>Candidatus Aeolococcales</taxon>
        <taxon>Candidatus Aeolococcaceae</taxon>
        <taxon>Candidatus Amunia</taxon>
    </lineage>
</organism>
<sequence>MFAMRSLAGSLCGATLLLTALTACGDTTKVPEAAPATPFMTGSVEITQQGNANVSIDAASVTFKLDASRSLVMHLMLTSHSPLAQTISIRGSLYDTKHNLVGDAVGGQINVVPGQPTGVELTGPTPLGTIASARLEVSSPPAQTPVPT</sequence>
<gene>
    <name evidence="2" type="ORF">JF887_09060</name>
</gene>
<keyword evidence="1" id="KW-0732">Signal</keyword>
<accession>A0A934KNB9</accession>
<dbReference type="Proteomes" id="UP000614410">
    <property type="component" value="Unassembled WGS sequence"/>
</dbReference>
<protein>
    <recommendedName>
        <fullName evidence="4">DUF5666 domain-containing protein</fullName>
    </recommendedName>
</protein>
<name>A0A934KNB9_9BACT</name>
<evidence type="ECO:0000313" key="2">
    <source>
        <dbReference type="EMBL" id="MBJ7609559.1"/>
    </source>
</evidence>
<feature type="signal peptide" evidence="1">
    <location>
        <begin position="1"/>
        <end position="25"/>
    </location>
</feature>
<reference evidence="2 3" key="1">
    <citation type="submission" date="2020-10" db="EMBL/GenBank/DDBJ databases">
        <title>Ca. Dormibacterota MAGs.</title>
        <authorList>
            <person name="Montgomery K."/>
        </authorList>
    </citation>
    <scope>NUCLEOTIDE SEQUENCE [LARGE SCALE GENOMIC DNA]</scope>
    <source>
        <strain evidence="2">Mitchell_Peninsula_5</strain>
    </source>
</reference>
<dbReference type="PROSITE" id="PS51257">
    <property type="entry name" value="PROKAR_LIPOPROTEIN"/>
    <property type="match status" value="1"/>
</dbReference>
<evidence type="ECO:0000313" key="3">
    <source>
        <dbReference type="Proteomes" id="UP000614410"/>
    </source>
</evidence>
<dbReference type="EMBL" id="JAEKNN010000046">
    <property type="protein sequence ID" value="MBJ7609559.1"/>
    <property type="molecule type" value="Genomic_DNA"/>
</dbReference>
<comment type="caution">
    <text evidence="2">The sequence shown here is derived from an EMBL/GenBank/DDBJ whole genome shotgun (WGS) entry which is preliminary data.</text>
</comment>
<evidence type="ECO:0008006" key="4">
    <source>
        <dbReference type="Google" id="ProtNLM"/>
    </source>
</evidence>
<feature type="chain" id="PRO_5037988274" description="DUF5666 domain-containing protein" evidence="1">
    <location>
        <begin position="26"/>
        <end position="148"/>
    </location>
</feature>
<evidence type="ECO:0000256" key="1">
    <source>
        <dbReference type="SAM" id="SignalP"/>
    </source>
</evidence>
<proteinExistence type="predicted"/>